<accession>A0AAD6THJ8</accession>
<evidence type="ECO:0008006" key="6">
    <source>
        <dbReference type="Google" id="ProtNLM"/>
    </source>
</evidence>
<name>A0AAD6THJ8_9AGAR</name>
<feature type="domain" description="Nephrocystin 3-like N-terminal" evidence="3">
    <location>
        <begin position="73"/>
        <end position="239"/>
    </location>
</feature>
<keyword evidence="5" id="KW-1185">Reference proteome</keyword>
<dbReference type="Proteomes" id="UP001218188">
    <property type="component" value="Unassembled WGS sequence"/>
</dbReference>
<dbReference type="PANTHER" id="PTHR10039">
    <property type="entry name" value="AMELOGENIN"/>
    <property type="match status" value="1"/>
</dbReference>
<dbReference type="PANTHER" id="PTHR10039:SF15">
    <property type="entry name" value="NACHT DOMAIN-CONTAINING PROTEIN"/>
    <property type="match status" value="1"/>
</dbReference>
<dbReference type="SUPFAM" id="SSF52540">
    <property type="entry name" value="P-loop containing nucleoside triphosphate hydrolases"/>
    <property type="match status" value="1"/>
</dbReference>
<feature type="non-terminal residue" evidence="4">
    <location>
        <position position="1"/>
    </location>
</feature>
<evidence type="ECO:0000256" key="1">
    <source>
        <dbReference type="ARBA" id="ARBA00022737"/>
    </source>
</evidence>
<dbReference type="Pfam" id="PF22939">
    <property type="entry name" value="WHD_GPIID"/>
    <property type="match status" value="1"/>
</dbReference>
<dbReference type="AlphaFoldDB" id="A0AAD6THJ8"/>
<feature type="domain" description="GPI inositol-deacylase winged helix" evidence="2">
    <location>
        <begin position="349"/>
        <end position="423"/>
    </location>
</feature>
<reference evidence="4" key="1">
    <citation type="submission" date="2023-03" db="EMBL/GenBank/DDBJ databases">
        <title>Massive genome expansion in bonnet fungi (Mycena s.s.) driven by repeated elements and novel gene families across ecological guilds.</title>
        <authorList>
            <consortium name="Lawrence Berkeley National Laboratory"/>
            <person name="Harder C.B."/>
            <person name="Miyauchi S."/>
            <person name="Viragh M."/>
            <person name="Kuo A."/>
            <person name="Thoen E."/>
            <person name="Andreopoulos B."/>
            <person name="Lu D."/>
            <person name="Skrede I."/>
            <person name="Drula E."/>
            <person name="Henrissat B."/>
            <person name="Morin E."/>
            <person name="Kohler A."/>
            <person name="Barry K."/>
            <person name="LaButti K."/>
            <person name="Morin E."/>
            <person name="Salamov A."/>
            <person name="Lipzen A."/>
            <person name="Mereny Z."/>
            <person name="Hegedus B."/>
            <person name="Baldrian P."/>
            <person name="Stursova M."/>
            <person name="Weitz H."/>
            <person name="Taylor A."/>
            <person name="Grigoriev I.V."/>
            <person name="Nagy L.G."/>
            <person name="Martin F."/>
            <person name="Kauserud H."/>
        </authorList>
    </citation>
    <scope>NUCLEOTIDE SEQUENCE</scope>
    <source>
        <strain evidence="4">CBHHK200</strain>
    </source>
</reference>
<evidence type="ECO:0000313" key="5">
    <source>
        <dbReference type="Proteomes" id="UP001218188"/>
    </source>
</evidence>
<evidence type="ECO:0000259" key="2">
    <source>
        <dbReference type="Pfam" id="PF22939"/>
    </source>
</evidence>
<gene>
    <name evidence="4" type="ORF">C8F04DRAFT_988023</name>
</gene>
<dbReference type="InterPro" id="IPR056884">
    <property type="entry name" value="NPHP3-like_N"/>
</dbReference>
<protein>
    <recommendedName>
        <fullName evidence="6">NACHT domain-containing protein</fullName>
    </recommendedName>
</protein>
<comment type="caution">
    <text evidence="4">The sequence shown here is derived from an EMBL/GenBank/DDBJ whole genome shotgun (WGS) entry which is preliminary data.</text>
</comment>
<dbReference type="Pfam" id="PF24883">
    <property type="entry name" value="NPHP3_N"/>
    <property type="match status" value="1"/>
</dbReference>
<dbReference type="InterPro" id="IPR027417">
    <property type="entry name" value="P-loop_NTPase"/>
</dbReference>
<organism evidence="4 5">
    <name type="scientific">Mycena alexandri</name>
    <dbReference type="NCBI Taxonomy" id="1745969"/>
    <lineage>
        <taxon>Eukaryota</taxon>
        <taxon>Fungi</taxon>
        <taxon>Dikarya</taxon>
        <taxon>Basidiomycota</taxon>
        <taxon>Agaricomycotina</taxon>
        <taxon>Agaricomycetes</taxon>
        <taxon>Agaricomycetidae</taxon>
        <taxon>Agaricales</taxon>
        <taxon>Marasmiineae</taxon>
        <taxon>Mycenaceae</taxon>
        <taxon>Mycena</taxon>
    </lineage>
</organism>
<evidence type="ECO:0000313" key="4">
    <source>
        <dbReference type="EMBL" id="KAJ7046349.1"/>
    </source>
</evidence>
<dbReference type="Gene3D" id="3.40.50.300">
    <property type="entry name" value="P-loop containing nucleotide triphosphate hydrolases"/>
    <property type="match status" value="1"/>
</dbReference>
<sequence length="423" mass="47651">MGQQHRRDQIAALNSVDTVTNMVNSSVSHLSHAISEQEQRTLAEERSRIIEWLSPINFFLRHADVSQARQAETGKWLLMHPHFQEWESRSAGTLWCFGIPGAGKTVLSSMVTDHLNVEPATESIGVACIYLNHKEVEVQAPAKLLAGVWRQLVLGKDISSTAKQVYQRHSEKGTRPSTIAATLPSTEELHEILCDVMTQYSKVYVVVDAVDEYPEDARYILLRHLATASPSVDMMITSRPHILPDSSLPNLKTVEIRADEGDIRKYVDAHITMSSRLSKLIRTRPELRDEIHTQIATAVDGMFLLAKLRIQSLSTKSTIKAVREALRSLPTDLNDTYEEAMKRIEDQSEEDRKIAHSALMWVANAKRLLRVSEIRMALAIEPEARQLDEDNILDIELILSVCAGLVIVDEQLSVVRLVHYTTQ</sequence>
<dbReference type="EMBL" id="JARJCM010000003">
    <property type="protein sequence ID" value="KAJ7046349.1"/>
    <property type="molecule type" value="Genomic_DNA"/>
</dbReference>
<dbReference type="InterPro" id="IPR054471">
    <property type="entry name" value="GPIID_WHD"/>
</dbReference>
<proteinExistence type="predicted"/>
<evidence type="ECO:0000259" key="3">
    <source>
        <dbReference type="Pfam" id="PF24883"/>
    </source>
</evidence>
<keyword evidence="1" id="KW-0677">Repeat</keyword>